<proteinExistence type="predicted"/>
<evidence type="ECO:0000313" key="1">
    <source>
        <dbReference type="EMBL" id="MCG2587339.1"/>
    </source>
</evidence>
<dbReference type="SFLD" id="SFLDG01135">
    <property type="entry name" value="C1.5.6:_HAD__Beta-PGM__Phospha"/>
    <property type="match status" value="1"/>
</dbReference>
<reference evidence="1" key="1">
    <citation type="submission" date="2022-01" db="EMBL/GenBank/DDBJ databases">
        <authorList>
            <person name="Wang Y."/>
        </authorList>
    </citation>
    <scope>NUCLEOTIDE SEQUENCE</scope>
    <source>
        <strain evidence="1">WB101</strain>
    </source>
</reference>
<dbReference type="SFLD" id="SFLDG01129">
    <property type="entry name" value="C1.5:_HAD__Beta-PGM__Phosphata"/>
    <property type="match status" value="1"/>
</dbReference>
<dbReference type="SUPFAM" id="SSF56784">
    <property type="entry name" value="HAD-like"/>
    <property type="match status" value="1"/>
</dbReference>
<accession>A0ABS9K905</accession>
<dbReference type="RefSeq" id="WP_237852177.1">
    <property type="nucleotide sequence ID" value="NZ_JAKLWS010000001.1"/>
</dbReference>
<dbReference type="SFLD" id="SFLDS00003">
    <property type="entry name" value="Haloacid_Dehalogenase"/>
    <property type="match status" value="1"/>
</dbReference>
<dbReference type="PANTHER" id="PTHR43481">
    <property type="entry name" value="FRUCTOSE-1-PHOSPHATE PHOSPHATASE"/>
    <property type="match status" value="1"/>
</dbReference>
<dbReference type="NCBIfam" id="TIGR01509">
    <property type="entry name" value="HAD-SF-IA-v3"/>
    <property type="match status" value="1"/>
</dbReference>
<comment type="caution">
    <text evidence="1">The sequence shown here is derived from an EMBL/GenBank/DDBJ whole genome shotgun (WGS) entry which is preliminary data.</text>
</comment>
<dbReference type="InterPro" id="IPR036412">
    <property type="entry name" value="HAD-like_sf"/>
</dbReference>
<dbReference type="InterPro" id="IPR006439">
    <property type="entry name" value="HAD-SF_hydro_IA"/>
</dbReference>
<organism evidence="1 2">
    <name type="scientific">Rhodohalobacter sulfatireducens</name>
    <dbReference type="NCBI Taxonomy" id="2911366"/>
    <lineage>
        <taxon>Bacteria</taxon>
        <taxon>Pseudomonadati</taxon>
        <taxon>Balneolota</taxon>
        <taxon>Balneolia</taxon>
        <taxon>Balneolales</taxon>
        <taxon>Balneolaceae</taxon>
        <taxon>Rhodohalobacter</taxon>
    </lineage>
</organism>
<dbReference type="Proteomes" id="UP001165366">
    <property type="component" value="Unassembled WGS sequence"/>
</dbReference>
<dbReference type="InterPro" id="IPR023198">
    <property type="entry name" value="PGP-like_dom2"/>
</dbReference>
<reference evidence="1" key="2">
    <citation type="submission" date="2024-05" db="EMBL/GenBank/DDBJ databases">
        <title>Rhodohalobacter halophilus gen. nov., sp. nov., a moderately halophilic member of the family Balneolaceae.</title>
        <authorList>
            <person name="Xia J."/>
        </authorList>
    </citation>
    <scope>NUCLEOTIDE SEQUENCE</scope>
    <source>
        <strain evidence="1">WB101</strain>
    </source>
</reference>
<dbReference type="InterPro" id="IPR041492">
    <property type="entry name" value="HAD_2"/>
</dbReference>
<dbReference type="InterPro" id="IPR023214">
    <property type="entry name" value="HAD_sf"/>
</dbReference>
<gene>
    <name evidence="1" type="ORF">L6773_02090</name>
</gene>
<protein>
    <submittedName>
        <fullName evidence="1">HAD family phosphatase</fullName>
    </submittedName>
</protein>
<dbReference type="Gene3D" id="1.10.150.240">
    <property type="entry name" value="Putative phosphatase, domain 2"/>
    <property type="match status" value="1"/>
</dbReference>
<dbReference type="Pfam" id="PF13419">
    <property type="entry name" value="HAD_2"/>
    <property type="match status" value="1"/>
</dbReference>
<evidence type="ECO:0000313" key="2">
    <source>
        <dbReference type="Proteomes" id="UP001165366"/>
    </source>
</evidence>
<dbReference type="PRINTS" id="PR00413">
    <property type="entry name" value="HADHALOGNASE"/>
</dbReference>
<dbReference type="PANTHER" id="PTHR43481:SF4">
    <property type="entry name" value="GLYCEROL-1-PHOSPHATE PHOSPHOHYDROLASE 1-RELATED"/>
    <property type="match status" value="1"/>
</dbReference>
<dbReference type="NCBIfam" id="TIGR01549">
    <property type="entry name" value="HAD-SF-IA-v1"/>
    <property type="match status" value="1"/>
</dbReference>
<dbReference type="Gene3D" id="3.40.50.1000">
    <property type="entry name" value="HAD superfamily/HAD-like"/>
    <property type="match status" value="1"/>
</dbReference>
<dbReference type="InterPro" id="IPR051806">
    <property type="entry name" value="HAD-like_SPP"/>
</dbReference>
<name>A0ABS9K905_9BACT</name>
<dbReference type="EMBL" id="JAKLWS010000001">
    <property type="protein sequence ID" value="MCG2587339.1"/>
    <property type="molecule type" value="Genomic_DNA"/>
</dbReference>
<keyword evidence="2" id="KW-1185">Reference proteome</keyword>
<sequence>MDIELKSKPAQYEAVIFDMDGVIINSKDHVEQFWLQKLADYGIDIPENEREERFHGRPARPTVNDLFAPLSKDEREEIIKECGEFDASVETYPMIPGVEQLLKKCSDNGVRMGLVTSALPGKVDRMLAGLSFSSPFEVMITANLVENGKPNPECYLLAAEKLDVDPETMIVFEDSVSGVKAASGAGATVVGINEDGLTKALLSEGAISVQPDLKEAKVVHESGRVYLYPNGKDEAGFSVSSGE</sequence>